<dbReference type="SUPFAM" id="SSF52058">
    <property type="entry name" value="L domain-like"/>
    <property type="match status" value="1"/>
</dbReference>
<sequence>MLRKPLTSPTSSSRGTRKPTAAAGPSLPATTLTALMRSKLRTWTAILWDQSRQKSVTFHNIVRDSVLTGSSSTSDTANANKVSNLREVHDTRWWSVAGRTDAESIELGLNWSYRPIPRSIGSLPQLHLLNLSYNQISGPTPGSFKSGNLAMVDLKSKKLDGDMTRHCRVSKSATIGFLGGSRGGWPTSSYCLTWICELQQTMQGDSAGRQLAILRPIGLLPQQLLVR</sequence>
<organism evidence="2 3">
    <name type="scientific">Ficus carica</name>
    <name type="common">Common fig</name>
    <dbReference type="NCBI Taxonomy" id="3494"/>
    <lineage>
        <taxon>Eukaryota</taxon>
        <taxon>Viridiplantae</taxon>
        <taxon>Streptophyta</taxon>
        <taxon>Embryophyta</taxon>
        <taxon>Tracheophyta</taxon>
        <taxon>Spermatophyta</taxon>
        <taxon>Magnoliopsida</taxon>
        <taxon>eudicotyledons</taxon>
        <taxon>Gunneridae</taxon>
        <taxon>Pentapetalae</taxon>
        <taxon>rosids</taxon>
        <taxon>fabids</taxon>
        <taxon>Rosales</taxon>
        <taxon>Moraceae</taxon>
        <taxon>Ficeae</taxon>
        <taxon>Ficus</taxon>
    </lineage>
</organism>
<proteinExistence type="predicted"/>
<protein>
    <submittedName>
        <fullName evidence="2">Uncharacterized protein</fullName>
    </submittedName>
</protein>
<feature type="region of interest" description="Disordered" evidence="1">
    <location>
        <begin position="1"/>
        <end position="27"/>
    </location>
</feature>
<evidence type="ECO:0000256" key="1">
    <source>
        <dbReference type="SAM" id="MobiDB-lite"/>
    </source>
</evidence>
<name>A0AA87YZP1_FICCA</name>
<evidence type="ECO:0000313" key="3">
    <source>
        <dbReference type="Proteomes" id="UP001187192"/>
    </source>
</evidence>
<reference evidence="2" key="1">
    <citation type="submission" date="2023-07" db="EMBL/GenBank/DDBJ databases">
        <title>draft genome sequence of fig (Ficus carica).</title>
        <authorList>
            <person name="Takahashi T."/>
            <person name="Nishimura K."/>
        </authorList>
    </citation>
    <scope>NUCLEOTIDE SEQUENCE</scope>
</reference>
<evidence type="ECO:0000313" key="2">
    <source>
        <dbReference type="EMBL" id="GMN22205.1"/>
    </source>
</evidence>
<accession>A0AA87YZP1</accession>
<gene>
    <name evidence="2" type="ORF">TIFTF001_040203</name>
</gene>
<comment type="caution">
    <text evidence="2">The sequence shown here is derived from an EMBL/GenBank/DDBJ whole genome shotgun (WGS) entry which is preliminary data.</text>
</comment>
<dbReference type="EMBL" id="BTGU01001371">
    <property type="protein sequence ID" value="GMN22205.1"/>
    <property type="molecule type" value="Genomic_DNA"/>
</dbReference>
<dbReference type="AlphaFoldDB" id="A0AA87YZP1"/>
<dbReference type="Gene3D" id="3.80.10.10">
    <property type="entry name" value="Ribonuclease Inhibitor"/>
    <property type="match status" value="1"/>
</dbReference>
<keyword evidence="3" id="KW-1185">Reference proteome</keyword>
<dbReference type="Proteomes" id="UP001187192">
    <property type="component" value="Unassembled WGS sequence"/>
</dbReference>
<dbReference type="InterPro" id="IPR032675">
    <property type="entry name" value="LRR_dom_sf"/>
</dbReference>